<dbReference type="InterPro" id="IPR026444">
    <property type="entry name" value="Secre_tail"/>
</dbReference>
<dbReference type="PATRIC" id="fig|1191523.3.peg.1744"/>
<dbReference type="SUPFAM" id="SSF51445">
    <property type="entry name" value="(Trans)glycosidases"/>
    <property type="match status" value="1"/>
</dbReference>
<dbReference type="RefSeq" id="WP_014856314.1">
    <property type="nucleotide sequence ID" value="NC_018178.1"/>
</dbReference>
<dbReference type="Gene3D" id="2.60.40.4070">
    <property type="match status" value="1"/>
</dbReference>
<feature type="domain" description="Secretion system C-terminal sorting" evidence="2">
    <location>
        <begin position="566"/>
        <end position="635"/>
    </location>
</feature>
<dbReference type="OrthoDB" id="9758333at2"/>
<dbReference type="NCBIfam" id="TIGR04183">
    <property type="entry name" value="Por_Secre_tail"/>
    <property type="match status" value="1"/>
</dbReference>
<dbReference type="InterPro" id="IPR017853">
    <property type="entry name" value="GH"/>
</dbReference>
<protein>
    <submittedName>
        <fullName evidence="3">Alpha-L-arabinofuranosidase-like protein</fullName>
    </submittedName>
</protein>
<dbReference type="STRING" id="1191523.MROS_1646"/>
<dbReference type="KEGG" id="mro:MROS_1646"/>
<reference evidence="3 4" key="1">
    <citation type="journal article" date="2013" name="PLoS ONE">
        <title>Genomic analysis of Melioribacter roseus, facultatively anaerobic organotrophic bacterium representing a novel deep lineage within Bacteriodetes/Chlorobi group.</title>
        <authorList>
            <person name="Kadnikov V.V."/>
            <person name="Mardanov A.V."/>
            <person name="Podosokorskaya O.A."/>
            <person name="Gavrilov S.N."/>
            <person name="Kublanov I.V."/>
            <person name="Beletsky A.V."/>
            <person name="Bonch-Osmolovskaya E.A."/>
            <person name="Ravin N.V."/>
        </authorList>
    </citation>
    <scope>NUCLEOTIDE SEQUENCE [LARGE SCALE GENOMIC DNA]</scope>
    <source>
        <strain evidence="4">JCM 17771 / P3M-2</strain>
    </source>
</reference>
<sequence length="645" mass="71641">MKKLSVIAILLTAVVTSVIAQSDTNCFLIDFEPKKAVVPEYIDAVKPDKPADVAVTIAMTDTIGKISKYIFGNALAVWIGNDPIYDNVFVNQVKKLAPTLIRYPGGSWSDIFFWNGIAKNVPPTVWDGTQNKWVEFTPQLGKNSWPTTIDNYYRLREEVSTQGLITINYGYARYGTGDDPVAEAAHLAADWVRYDAGRTKFWEIGNENGGPWEAGWKIDTALNKDGQPEIISGELYGKHFKIFVDSMKAAAAEIGTEIYIGGQILHFDGTNSWNPVDRTWNAGFFKEGAEAADFYVIHNYFGQTKNAKSLLDVASSEVKKNIEFILKDIPAKNAPFKPVALTEYNMNSAGGEPDLPKTSIINGMQSVILFNELIKYNFGMSARWLLANWESDGMFYRGNNKSIQAWNPRPDFYYIYFLKKFVGDHSIKNEVKGNSQVLAYSSSFGSGHIGVVIVNKSTAAQTVKIYPAEYGVGNKYYVYSLTGGTDNGEFSQYVYVNGEYGPTDKAQGPLAVLDDIPAMAYEVEDEIKVESPARSVQFILIEPGNKIVSVDDPAPLNHEFQLYQNFPNPFNPTTTISFSLPGNETVSLKVYDILGREIASILNNENLAAGYHEYSFDGENLSSGVYIYSLHTGEKILNGKMTLIK</sequence>
<dbReference type="Gene3D" id="3.20.20.80">
    <property type="entry name" value="Glycosidases"/>
    <property type="match status" value="1"/>
</dbReference>
<dbReference type="Proteomes" id="UP000009011">
    <property type="component" value="Chromosome"/>
</dbReference>
<organism evidence="3 4">
    <name type="scientific">Melioribacter roseus (strain DSM 23840 / JCM 17771 / VKM B-2668 / P3M-2)</name>
    <dbReference type="NCBI Taxonomy" id="1191523"/>
    <lineage>
        <taxon>Bacteria</taxon>
        <taxon>Pseudomonadati</taxon>
        <taxon>Ignavibacteriota</taxon>
        <taxon>Ignavibacteria</taxon>
        <taxon>Ignavibacteriales</taxon>
        <taxon>Melioribacteraceae</taxon>
        <taxon>Melioribacter</taxon>
    </lineage>
</organism>
<feature type="signal peptide" evidence="1">
    <location>
        <begin position="1"/>
        <end position="20"/>
    </location>
</feature>
<proteinExistence type="predicted"/>
<evidence type="ECO:0000256" key="1">
    <source>
        <dbReference type="SAM" id="SignalP"/>
    </source>
</evidence>
<dbReference type="eggNOG" id="COG3534">
    <property type="taxonomic scope" value="Bacteria"/>
</dbReference>
<evidence type="ECO:0000313" key="4">
    <source>
        <dbReference type="Proteomes" id="UP000009011"/>
    </source>
</evidence>
<dbReference type="HOGENOM" id="CLU_424414_0_0_10"/>
<dbReference type="Pfam" id="PF18962">
    <property type="entry name" value="Por_Secre_tail"/>
    <property type="match status" value="1"/>
</dbReference>
<feature type="chain" id="PRO_5003706967" evidence="1">
    <location>
        <begin position="21"/>
        <end position="645"/>
    </location>
</feature>
<name>I6Z6U4_MELRP</name>
<evidence type="ECO:0000313" key="3">
    <source>
        <dbReference type="EMBL" id="AFN74880.1"/>
    </source>
</evidence>
<keyword evidence="1" id="KW-0732">Signal</keyword>
<evidence type="ECO:0000259" key="2">
    <source>
        <dbReference type="Pfam" id="PF18962"/>
    </source>
</evidence>
<gene>
    <name evidence="3" type="ordered locus">MROS_1646</name>
</gene>
<dbReference type="AlphaFoldDB" id="I6Z6U4"/>
<keyword evidence="4" id="KW-1185">Reference proteome</keyword>
<dbReference type="EMBL" id="CP003557">
    <property type="protein sequence ID" value="AFN74880.1"/>
    <property type="molecule type" value="Genomic_DNA"/>
</dbReference>
<accession>I6Z6U4</accession>